<keyword evidence="5" id="KW-1185">Reference proteome</keyword>
<dbReference type="OrthoDB" id="9807041at2"/>
<dbReference type="RefSeq" id="WP_142526836.1">
    <property type="nucleotide sequence ID" value="NZ_CBCSJO010000003.1"/>
</dbReference>
<dbReference type="EMBL" id="FXTN01000002">
    <property type="protein sequence ID" value="SMO44234.1"/>
    <property type="molecule type" value="Genomic_DNA"/>
</dbReference>
<dbReference type="Proteomes" id="UP000320300">
    <property type="component" value="Unassembled WGS sequence"/>
</dbReference>
<evidence type="ECO:0000313" key="5">
    <source>
        <dbReference type="Proteomes" id="UP000320300"/>
    </source>
</evidence>
<comment type="similarity">
    <text evidence="1">Belongs to the 'GDSL' lipolytic enzyme family.</text>
</comment>
<keyword evidence="2" id="KW-0378">Hydrolase</keyword>
<dbReference type="CDD" id="cd01821">
    <property type="entry name" value="Rhamnogalacturan_acetylesterase_like"/>
    <property type="match status" value="1"/>
</dbReference>
<evidence type="ECO:0000313" key="4">
    <source>
        <dbReference type="EMBL" id="SMO44234.1"/>
    </source>
</evidence>
<dbReference type="InterPro" id="IPR013830">
    <property type="entry name" value="SGNH_hydro"/>
</dbReference>
<dbReference type="PANTHER" id="PTHR43695">
    <property type="entry name" value="PUTATIVE (AFU_ORTHOLOGUE AFUA_2G17250)-RELATED"/>
    <property type="match status" value="1"/>
</dbReference>
<evidence type="ECO:0000259" key="3">
    <source>
        <dbReference type="Pfam" id="PF13472"/>
    </source>
</evidence>
<organism evidence="4 5">
    <name type="scientific">Pedobacter westerhofensis</name>
    <dbReference type="NCBI Taxonomy" id="425512"/>
    <lineage>
        <taxon>Bacteria</taxon>
        <taxon>Pseudomonadati</taxon>
        <taxon>Bacteroidota</taxon>
        <taxon>Sphingobacteriia</taxon>
        <taxon>Sphingobacteriales</taxon>
        <taxon>Sphingobacteriaceae</taxon>
        <taxon>Pedobacter</taxon>
    </lineage>
</organism>
<protein>
    <submittedName>
        <fullName evidence="4">Lysophospholipase L1</fullName>
    </submittedName>
</protein>
<dbReference type="InterPro" id="IPR037459">
    <property type="entry name" value="RhgT-like"/>
</dbReference>
<sequence length="252" mass="27851">MRRNPPKHLILITLAALAISAMSFLLAPKHITVYLAGDSTMADKETKAYPETGWGMPFHDFFDSSVTVKNIAKNGRSTKTFITEGLWKSITDSLKSGDYVLIQFGHNDEVPTKKSFTTEDEFASNLSRFVKDVKYKNAKPVLITPAARRKFNAAGQLEGTHEVYAAIVRKVALTLHVPMIDLDRESQAVLTKEGPEGSKKFYNHLKAGENSNYPDGKADDTHFSVLGAKTMAGIVIADIRALQLDLAKRIKP</sequence>
<dbReference type="AlphaFoldDB" id="A0A521BAU8"/>
<dbReference type="PANTHER" id="PTHR43695:SF1">
    <property type="entry name" value="RHAMNOGALACTURONAN ACETYLESTERASE"/>
    <property type="match status" value="1"/>
</dbReference>
<gene>
    <name evidence="4" type="ORF">SAMN06265348_102144</name>
</gene>
<accession>A0A521BAU8</accession>
<dbReference type="GO" id="GO:0016788">
    <property type="term" value="F:hydrolase activity, acting on ester bonds"/>
    <property type="evidence" value="ECO:0007669"/>
    <property type="project" value="UniProtKB-ARBA"/>
</dbReference>
<proteinExistence type="inferred from homology"/>
<dbReference type="Gene3D" id="3.40.50.1110">
    <property type="entry name" value="SGNH hydrolase"/>
    <property type="match status" value="1"/>
</dbReference>
<reference evidence="4 5" key="1">
    <citation type="submission" date="2017-05" db="EMBL/GenBank/DDBJ databases">
        <authorList>
            <person name="Varghese N."/>
            <person name="Submissions S."/>
        </authorList>
    </citation>
    <scope>NUCLEOTIDE SEQUENCE [LARGE SCALE GENOMIC DNA]</scope>
    <source>
        <strain evidence="4 5">DSM 19036</strain>
    </source>
</reference>
<dbReference type="SUPFAM" id="SSF52266">
    <property type="entry name" value="SGNH hydrolase"/>
    <property type="match status" value="1"/>
</dbReference>
<evidence type="ECO:0000256" key="1">
    <source>
        <dbReference type="ARBA" id="ARBA00008668"/>
    </source>
</evidence>
<evidence type="ECO:0000256" key="2">
    <source>
        <dbReference type="ARBA" id="ARBA00022801"/>
    </source>
</evidence>
<dbReference type="Pfam" id="PF13472">
    <property type="entry name" value="Lipase_GDSL_2"/>
    <property type="match status" value="1"/>
</dbReference>
<dbReference type="InterPro" id="IPR036514">
    <property type="entry name" value="SGNH_hydro_sf"/>
</dbReference>
<name>A0A521BAU8_9SPHI</name>
<feature type="domain" description="SGNH hydrolase-type esterase" evidence="3">
    <location>
        <begin position="37"/>
        <end position="228"/>
    </location>
</feature>